<dbReference type="eggNOG" id="arCOG04770">
    <property type="taxonomic scope" value="Archaea"/>
</dbReference>
<gene>
    <name evidence="1" type="ORF">J07HQW2_01273</name>
</gene>
<reference evidence="1 2" key="1">
    <citation type="journal article" date="2013" name="PLoS ONE">
        <title>Assembly-driven community genomics of a hypersaline microbial ecosystem.</title>
        <authorList>
            <person name="Podell S."/>
            <person name="Ugalde J.A."/>
            <person name="Narasingarao P."/>
            <person name="Banfield J.F."/>
            <person name="Heidelberg K.B."/>
            <person name="Allen E.E."/>
        </authorList>
    </citation>
    <scope>NUCLEOTIDE SEQUENCE [LARGE SCALE GENOMIC DNA]</scope>
    <source>
        <strain evidence="2">J07HQW2</strain>
    </source>
</reference>
<sequence>MRVVNQCNIAPGEDVVVRDSLMNSRVVIAGLVAPVFAGATTVFPDEKTTGGIGVGSGVVPESRQIDLKSIW</sequence>
<dbReference type="AlphaFoldDB" id="U1PR73"/>
<organism evidence="1 2">
    <name type="scientific">Haloquadratum walsbyi J07HQW2</name>
    <dbReference type="NCBI Taxonomy" id="1238425"/>
    <lineage>
        <taxon>Archaea</taxon>
        <taxon>Methanobacteriati</taxon>
        <taxon>Methanobacteriota</taxon>
        <taxon>Stenosarchaea group</taxon>
        <taxon>Halobacteria</taxon>
        <taxon>Halobacteriales</taxon>
        <taxon>Haloferacaceae</taxon>
        <taxon>Haloquadratum</taxon>
    </lineage>
</organism>
<evidence type="ECO:0000313" key="1">
    <source>
        <dbReference type="EMBL" id="ERG94831.1"/>
    </source>
</evidence>
<dbReference type="STRING" id="1238425.J07HQW2_01273"/>
<dbReference type="HOGENOM" id="CLU_2730304_0_0_2"/>
<dbReference type="Proteomes" id="UP000030710">
    <property type="component" value="Unassembled WGS sequence"/>
</dbReference>
<protein>
    <submittedName>
        <fullName evidence="1">Uncharacterized protein</fullName>
    </submittedName>
</protein>
<accession>U1PR73</accession>
<name>U1PR73_9EURY</name>
<proteinExistence type="predicted"/>
<evidence type="ECO:0000313" key="2">
    <source>
        <dbReference type="Proteomes" id="UP000030710"/>
    </source>
</evidence>
<dbReference type="EMBL" id="KE356561">
    <property type="protein sequence ID" value="ERG94831.1"/>
    <property type="molecule type" value="Genomic_DNA"/>
</dbReference>